<dbReference type="Pfam" id="PF01592">
    <property type="entry name" value="NifU_N"/>
    <property type="match status" value="1"/>
</dbReference>
<sequence length="153" mass="17132">MDSEFRELYQDIILDHNRSPRNFGKLEDATHVLKGQNPVCGDNYRIYLKVKDGVIEDVRFEGAGCAISKASASVMSTVIKGKTIEQADRYFELFHKIVTGEEDPARHLEELGKLAAFAGIAEFPVRVKCATLAWHTMHNALHGKSEPVSTEEE</sequence>
<dbReference type="GO" id="GO:0016226">
    <property type="term" value="P:iron-sulfur cluster assembly"/>
    <property type="evidence" value="ECO:0007669"/>
    <property type="project" value="InterPro"/>
</dbReference>
<reference evidence="3" key="1">
    <citation type="journal article" date="2020" name="mSystems">
        <title>Genome- and Community-Level Interaction Insights into Carbon Utilization and Element Cycling Functions of Hydrothermarchaeota in Hydrothermal Sediment.</title>
        <authorList>
            <person name="Zhou Z."/>
            <person name="Liu Y."/>
            <person name="Xu W."/>
            <person name="Pan J."/>
            <person name="Luo Z.H."/>
            <person name="Li M."/>
        </authorList>
    </citation>
    <scope>NUCLEOTIDE SEQUENCE [LARGE SCALE GENOMIC DNA]</scope>
    <source>
        <strain evidence="3">HyVt-527</strain>
    </source>
</reference>
<dbReference type="InterPro" id="IPR002871">
    <property type="entry name" value="NIF_FeS_clus_asmbl_NifU_N"/>
</dbReference>
<dbReference type="NCBIfam" id="TIGR01994">
    <property type="entry name" value="SUF_scaf_2"/>
    <property type="match status" value="1"/>
</dbReference>
<dbReference type="PANTHER" id="PTHR10093">
    <property type="entry name" value="IRON-SULFUR CLUSTER ASSEMBLY ENZYME NIFU HOMOLOG"/>
    <property type="match status" value="1"/>
</dbReference>
<dbReference type="CDD" id="cd06664">
    <property type="entry name" value="IscU_like"/>
    <property type="match status" value="1"/>
</dbReference>
<dbReference type="FunFam" id="3.90.1010.10:FF:000002">
    <property type="entry name" value="Iron-sulfur cluster assembly scaffold protein NifU"/>
    <property type="match status" value="1"/>
</dbReference>
<comment type="caution">
    <text evidence="3">The sequence shown here is derived from an EMBL/GenBank/DDBJ whole genome shotgun (WGS) entry which is preliminary data.</text>
</comment>
<dbReference type="GO" id="GO:0005506">
    <property type="term" value="F:iron ion binding"/>
    <property type="evidence" value="ECO:0007669"/>
    <property type="project" value="InterPro"/>
</dbReference>
<dbReference type="GO" id="GO:0051536">
    <property type="term" value="F:iron-sulfur cluster binding"/>
    <property type="evidence" value="ECO:0007669"/>
    <property type="project" value="InterPro"/>
</dbReference>
<feature type="domain" description="NIF system FeS cluster assembly NifU N-terminal" evidence="2">
    <location>
        <begin position="9"/>
        <end position="129"/>
    </location>
</feature>
<evidence type="ECO:0000313" key="3">
    <source>
        <dbReference type="EMBL" id="HHJ51627.1"/>
    </source>
</evidence>
<organism evidence="3">
    <name type="scientific">Caldithrix abyssi</name>
    <dbReference type="NCBI Taxonomy" id="187145"/>
    <lineage>
        <taxon>Bacteria</taxon>
        <taxon>Pseudomonadati</taxon>
        <taxon>Calditrichota</taxon>
        <taxon>Calditrichia</taxon>
        <taxon>Calditrichales</taxon>
        <taxon>Calditrichaceae</taxon>
        <taxon>Caldithrix</taxon>
    </lineage>
</organism>
<dbReference type="Gene3D" id="3.90.1010.10">
    <property type="match status" value="1"/>
</dbReference>
<name>A0A7V5UDP7_CALAY</name>
<gene>
    <name evidence="3" type="ORF">ENJ89_00405</name>
</gene>
<evidence type="ECO:0000256" key="1">
    <source>
        <dbReference type="ARBA" id="ARBA00006420"/>
    </source>
</evidence>
<dbReference type="EMBL" id="DROD01000026">
    <property type="protein sequence ID" value="HHJ51627.1"/>
    <property type="molecule type" value="Genomic_DNA"/>
</dbReference>
<accession>A0A7V5UDP7</accession>
<protein>
    <submittedName>
        <fullName evidence="3">SUF system NifU family Fe-S cluster assembly protein</fullName>
    </submittedName>
</protein>
<proteinExistence type="inferred from homology"/>
<dbReference type="Proteomes" id="UP000886124">
    <property type="component" value="Unassembled WGS sequence"/>
</dbReference>
<evidence type="ECO:0000259" key="2">
    <source>
        <dbReference type="Pfam" id="PF01592"/>
    </source>
</evidence>
<dbReference type="AlphaFoldDB" id="A0A7V5UDP7"/>
<comment type="similarity">
    <text evidence="1">Belongs to the NifU family.</text>
</comment>
<dbReference type="SUPFAM" id="SSF82649">
    <property type="entry name" value="SufE/NifU"/>
    <property type="match status" value="1"/>
</dbReference>